<dbReference type="GO" id="GO:0004674">
    <property type="term" value="F:protein serine/threonine kinase activity"/>
    <property type="evidence" value="ECO:0007669"/>
    <property type="project" value="UniProtKB-KW"/>
</dbReference>
<evidence type="ECO:0000313" key="11">
    <source>
        <dbReference type="EMBL" id="CAA9322225.1"/>
    </source>
</evidence>
<comment type="catalytic activity">
    <reaction evidence="7">
        <text>L-threonyl-[protein] + ATP = O-phospho-L-threonyl-[protein] + ADP + H(+)</text>
        <dbReference type="Rhea" id="RHEA:46608"/>
        <dbReference type="Rhea" id="RHEA-COMP:11060"/>
        <dbReference type="Rhea" id="RHEA-COMP:11605"/>
        <dbReference type="ChEBI" id="CHEBI:15378"/>
        <dbReference type="ChEBI" id="CHEBI:30013"/>
        <dbReference type="ChEBI" id="CHEBI:30616"/>
        <dbReference type="ChEBI" id="CHEBI:61977"/>
        <dbReference type="ChEBI" id="CHEBI:456216"/>
        <dbReference type="EC" id="2.7.11.1"/>
    </reaction>
</comment>
<dbReference type="Gene3D" id="1.10.510.10">
    <property type="entry name" value="Transferase(Phosphotransferase) domain 1"/>
    <property type="match status" value="1"/>
</dbReference>
<evidence type="ECO:0000256" key="3">
    <source>
        <dbReference type="ARBA" id="ARBA00022679"/>
    </source>
</evidence>
<dbReference type="InterPro" id="IPR011009">
    <property type="entry name" value="Kinase-like_dom_sf"/>
</dbReference>
<keyword evidence="2" id="KW-0723">Serine/threonine-protein kinase</keyword>
<dbReference type="AlphaFoldDB" id="A0A6J4L4R2"/>
<dbReference type="FunFam" id="3.30.200.20:FF:000035">
    <property type="entry name" value="Serine/threonine protein kinase Stk1"/>
    <property type="match status" value="1"/>
</dbReference>
<dbReference type="EMBL" id="CADCUE010000067">
    <property type="protein sequence ID" value="CAA9322225.1"/>
    <property type="molecule type" value="Genomic_DNA"/>
</dbReference>
<organism evidence="11">
    <name type="scientific">uncultured Frankineae bacterium</name>
    <dbReference type="NCBI Taxonomy" id="437475"/>
    <lineage>
        <taxon>Bacteria</taxon>
        <taxon>Bacillati</taxon>
        <taxon>Actinomycetota</taxon>
        <taxon>Actinomycetes</taxon>
        <taxon>Frankiales</taxon>
        <taxon>environmental samples</taxon>
    </lineage>
</organism>
<dbReference type="InterPro" id="IPR008271">
    <property type="entry name" value="Ser/Thr_kinase_AS"/>
</dbReference>
<keyword evidence="4 9" id="KW-0547">Nucleotide-binding</keyword>
<dbReference type="CDD" id="cd14014">
    <property type="entry name" value="STKc_PknB_like"/>
    <property type="match status" value="1"/>
</dbReference>
<evidence type="ECO:0000256" key="7">
    <source>
        <dbReference type="ARBA" id="ARBA00047899"/>
    </source>
</evidence>
<dbReference type="PROSITE" id="PS50011">
    <property type="entry name" value="PROTEIN_KINASE_DOM"/>
    <property type="match status" value="1"/>
</dbReference>
<evidence type="ECO:0000256" key="2">
    <source>
        <dbReference type="ARBA" id="ARBA00022527"/>
    </source>
</evidence>
<dbReference type="Pfam" id="PF00069">
    <property type="entry name" value="Pkinase"/>
    <property type="match status" value="1"/>
</dbReference>
<dbReference type="GO" id="GO:0005524">
    <property type="term" value="F:ATP binding"/>
    <property type="evidence" value="ECO:0007669"/>
    <property type="project" value="UniProtKB-UniRule"/>
</dbReference>
<dbReference type="SMART" id="SM00220">
    <property type="entry name" value="S_TKc"/>
    <property type="match status" value="1"/>
</dbReference>
<evidence type="ECO:0000256" key="6">
    <source>
        <dbReference type="ARBA" id="ARBA00022840"/>
    </source>
</evidence>
<proteinExistence type="predicted"/>
<evidence type="ECO:0000256" key="1">
    <source>
        <dbReference type="ARBA" id="ARBA00012513"/>
    </source>
</evidence>
<sequence length="176" mass="18850">MSPPAGVVDGLLAGRYRLVTRLGSGGNGEVWRAHDERLDREVAVKLLRPELADDDDVRARFRAEARHAGGLRHPGIAAVFDFAEDDDGAWLVMELVDGQPLSDVLRAEGRLPVDRCLDVVEQTASALQAAHDGGVVHRDVKPGNLLVRHDGRLSVTDFGIAHATGAAALTRTGQVV</sequence>
<dbReference type="EC" id="2.7.11.1" evidence="1"/>
<feature type="domain" description="Protein kinase" evidence="10">
    <location>
        <begin position="16"/>
        <end position="176"/>
    </location>
</feature>
<feature type="non-terminal residue" evidence="11">
    <location>
        <position position="176"/>
    </location>
</feature>
<keyword evidence="3 11" id="KW-0808">Transferase</keyword>
<evidence type="ECO:0000256" key="4">
    <source>
        <dbReference type="ARBA" id="ARBA00022741"/>
    </source>
</evidence>
<dbReference type="SUPFAM" id="SSF56112">
    <property type="entry name" value="Protein kinase-like (PK-like)"/>
    <property type="match status" value="1"/>
</dbReference>
<accession>A0A6J4L4R2</accession>
<evidence type="ECO:0000256" key="5">
    <source>
        <dbReference type="ARBA" id="ARBA00022777"/>
    </source>
</evidence>
<dbReference type="PROSITE" id="PS00108">
    <property type="entry name" value="PROTEIN_KINASE_ST"/>
    <property type="match status" value="1"/>
</dbReference>
<protein>
    <recommendedName>
        <fullName evidence="1">non-specific serine/threonine protein kinase</fullName>
        <ecNumber evidence="1">2.7.11.1</ecNumber>
    </recommendedName>
</protein>
<evidence type="ECO:0000256" key="9">
    <source>
        <dbReference type="PROSITE-ProRule" id="PRU10141"/>
    </source>
</evidence>
<keyword evidence="5 11" id="KW-0418">Kinase</keyword>
<dbReference type="InterPro" id="IPR017441">
    <property type="entry name" value="Protein_kinase_ATP_BS"/>
</dbReference>
<evidence type="ECO:0000259" key="10">
    <source>
        <dbReference type="PROSITE" id="PS50011"/>
    </source>
</evidence>
<dbReference type="InterPro" id="IPR000719">
    <property type="entry name" value="Prot_kinase_dom"/>
</dbReference>
<dbReference type="PANTHER" id="PTHR43289:SF6">
    <property type="entry name" value="SERINE_THREONINE-PROTEIN KINASE NEKL-3"/>
    <property type="match status" value="1"/>
</dbReference>
<keyword evidence="6 9" id="KW-0067">ATP-binding</keyword>
<dbReference type="PANTHER" id="PTHR43289">
    <property type="entry name" value="MITOGEN-ACTIVATED PROTEIN KINASE KINASE KINASE 20-RELATED"/>
    <property type="match status" value="1"/>
</dbReference>
<dbReference type="PROSITE" id="PS00107">
    <property type="entry name" value="PROTEIN_KINASE_ATP"/>
    <property type="match status" value="1"/>
</dbReference>
<evidence type="ECO:0000256" key="8">
    <source>
        <dbReference type="ARBA" id="ARBA00048679"/>
    </source>
</evidence>
<reference evidence="11" key="1">
    <citation type="submission" date="2020-02" db="EMBL/GenBank/DDBJ databases">
        <authorList>
            <person name="Meier V. D."/>
        </authorList>
    </citation>
    <scope>NUCLEOTIDE SEQUENCE</scope>
    <source>
        <strain evidence="11">AVDCRST_MAG16</strain>
    </source>
</reference>
<gene>
    <name evidence="11" type="ORF">AVDCRST_MAG16-854</name>
</gene>
<dbReference type="Gene3D" id="3.30.200.20">
    <property type="entry name" value="Phosphorylase Kinase, domain 1"/>
    <property type="match status" value="1"/>
</dbReference>
<feature type="binding site" evidence="9">
    <location>
        <position position="45"/>
    </location>
    <ligand>
        <name>ATP</name>
        <dbReference type="ChEBI" id="CHEBI:30616"/>
    </ligand>
</feature>
<comment type="catalytic activity">
    <reaction evidence="8">
        <text>L-seryl-[protein] + ATP = O-phospho-L-seryl-[protein] + ADP + H(+)</text>
        <dbReference type="Rhea" id="RHEA:17989"/>
        <dbReference type="Rhea" id="RHEA-COMP:9863"/>
        <dbReference type="Rhea" id="RHEA-COMP:11604"/>
        <dbReference type="ChEBI" id="CHEBI:15378"/>
        <dbReference type="ChEBI" id="CHEBI:29999"/>
        <dbReference type="ChEBI" id="CHEBI:30616"/>
        <dbReference type="ChEBI" id="CHEBI:83421"/>
        <dbReference type="ChEBI" id="CHEBI:456216"/>
        <dbReference type="EC" id="2.7.11.1"/>
    </reaction>
</comment>
<name>A0A6J4L4R2_9ACTN</name>